<dbReference type="GO" id="GO:0030288">
    <property type="term" value="C:outer membrane-bounded periplasmic space"/>
    <property type="evidence" value="ECO:0007669"/>
    <property type="project" value="UniProtKB-ARBA"/>
</dbReference>
<dbReference type="InterPro" id="IPR030678">
    <property type="entry name" value="Peptide/Ni-bd"/>
</dbReference>
<dbReference type="Pfam" id="PF00496">
    <property type="entry name" value="SBP_bac_5"/>
    <property type="match status" value="1"/>
</dbReference>
<dbReference type="EMBL" id="CP030918">
    <property type="protein sequence ID" value="AXC49972.1"/>
    <property type="molecule type" value="Genomic_DNA"/>
</dbReference>
<evidence type="ECO:0000313" key="6">
    <source>
        <dbReference type="EMBL" id="AXC49972.1"/>
    </source>
</evidence>
<name>A0A344PKR7_9RHOB</name>
<dbReference type="OrthoDB" id="9803988at2"/>
<dbReference type="GO" id="GO:1904680">
    <property type="term" value="F:peptide transmembrane transporter activity"/>
    <property type="evidence" value="ECO:0007669"/>
    <property type="project" value="TreeGrafter"/>
</dbReference>
<evidence type="ECO:0000256" key="4">
    <source>
        <dbReference type="SAM" id="SignalP"/>
    </source>
</evidence>
<comment type="subcellular location">
    <subcellularLocation>
        <location evidence="1">Periplasm</location>
    </subcellularLocation>
</comment>
<accession>A0A344PKR7</accession>
<dbReference type="PANTHER" id="PTHR30290:SF38">
    <property type="entry name" value="D,D-DIPEPTIDE-BINDING PERIPLASMIC PROTEIN DDPA-RELATED"/>
    <property type="match status" value="1"/>
</dbReference>
<dbReference type="Gene3D" id="3.10.105.10">
    <property type="entry name" value="Dipeptide-binding Protein, Domain 3"/>
    <property type="match status" value="1"/>
</dbReference>
<dbReference type="GO" id="GO:0015833">
    <property type="term" value="P:peptide transport"/>
    <property type="evidence" value="ECO:0007669"/>
    <property type="project" value="TreeGrafter"/>
</dbReference>
<feature type="signal peptide" evidence="4">
    <location>
        <begin position="1"/>
        <end position="22"/>
    </location>
</feature>
<dbReference type="PIRSF" id="PIRSF002741">
    <property type="entry name" value="MppA"/>
    <property type="match status" value="1"/>
</dbReference>
<organism evidence="6 7">
    <name type="scientific">Paracoccus suum</name>
    <dbReference type="NCBI Taxonomy" id="2259340"/>
    <lineage>
        <taxon>Bacteria</taxon>
        <taxon>Pseudomonadati</taxon>
        <taxon>Pseudomonadota</taxon>
        <taxon>Alphaproteobacteria</taxon>
        <taxon>Rhodobacterales</taxon>
        <taxon>Paracoccaceae</taxon>
        <taxon>Paracoccus</taxon>
    </lineage>
</organism>
<evidence type="ECO:0000259" key="5">
    <source>
        <dbReference type="Pfam" id="PF00496"/>
    </source>
</evidence>
<evidence type="ECO:0000256" key="3">
    <source>
        <dbReference type="ARBA" id="ARBA00022729"/>
    </source>
</evidence>
<sequence length="502" mass="54387">MKRHIPTLAALMLAASTLAVSAAELRIGLESDPDALDPAKSRTFVGRIVFTAMCNKLIDVNEKLEFVPQLSTAWNLSEDGLTLSFTLREGVKFHDGTPFDAEAVKANIERAKTLEDSVRKSELASVESVEVVSPTEVRMHLTGPDATLLAQLSDRAGMMLSPTAFANGADVGANPVCSGPFKFVSRVSQDKIVLEKFADYWNADAIKLDRVVFLPIPDSTVRLANLQSGDLDMVNQLAATDMAAVSASGNLRVEQVVGLGYQGITFNTANGPRADNPAGKDARVREALNLSIDRQALSQVVFSGAMPPAGQPFPPDSIYHDPAFPPPARDVEKAKALLAEAGVKTPVRIDVQTPNTPVQMQMMQVVQSMAAEAGFDIQITAKEFATLIADAGKGDFEASQQGWSGRVDPDGNIHQFVTTDAGFNDGKYSNPDVDRLLNEARKVSDVETRKGLYNEAQQILSRDLPLIYLYYLPWLYGVDQGVQGFKPYPDGMIRLENVTDAD</sequence>
<dbReference type="Gene3D" id="3.40.190.10">
    <property type="entry name" value="Periplasmic binding protein-like II"/>
    <property type="match status" value="1"/>
</dbReference>
<protein>
    <submittedName>
        <fullName evidence="6">ABC transporter substrate-binding protein</fullName>
    </submittedName>
</protein>
<feature type="chain" id="PRO_5017030706" evidence="4">
    <location>
        <begin position="23"/>
        <end position="502"/>
    </location>
</feature>
<dbReference type="PANTHER" id="PTHR30290">
    <property type="entry name" value="PERIPLASMIC BINDING COMPONENT OF ABC TRANSPORTER"/>
    <property type="match status" value="1"/>
</dbReference>
<dbReference type="GO" id="GO:0043190">
    <property type="term" value="C:ATP-binding cassette (ABC) transporter complex"/>
    <property type="evidence" value="ECO:0007669"/>
    <property type="project" value="InterPro"/>
</dbReference>
<keyword evidence="3 4" id="KW-0732">Signal</keyword>
<dbReference type="Gene3D" id="3.90.76.10">
    <property type="entry name" value="Dipeptide-binding Protein, Domain 1"/>
    <property type="match status" value="1"/>
</dbReference>
<comment type="similarity">
    <text evidence="2">Belongs to the bacterial solute-binding protein 5 family.</text>
</comment>
<dbReference type="Proteomes" id="UP000252023">
    <property type="component" value="Chromosome"/>
</dbReference>
<keyword evidence="7" id="KW-1185">Reference proteome</keyword>
<dbReference type="InterPro" id="IPR000914">
    <property type="entry name" value="SBP_5_dom"/>
</dbReference>
<dbReference type="InterPro" id="IPR039424">
    <property type="entry name" value="SBP_5"/>
</dbReference>
<gene>
    <name evidence="6" type="ORF">DRW48_09940</name>
</gene>
<evidence type="ECO:0000256" key="2">
    <source>
        <dbReference type="ARBA" id="ARBA00005695"/>
    </source>
</evidence>
<dbReference type="KEGG" id="pars:DRW48_09940"/>
<dbReference type="RefSeq" id="WP_114076291.1">
    <property type="nucleotide sequence ID" value="NZ_CP030918.1"/>
</dbReference>
<evidence type="ECO:0000313" key="7">
    <source>
        <dbReference type="Proteomes" id="UP000252023"/>
    </source>
</evidence>
<evidence type="ECO:0000256" key="1">
    <source>
        <dbReference type="ARBA" id="ARBA00004418"/>
    </source>
</evidence>
<feature type="domain" description="Solute-binding protein family 5" evidence="5">
    <location>
        <begin position="65"/>
        <end position="420"/>
    </location>
</feature>
<reference evidence="7" key="1">
    <citation type="submission" date="2018-07" db="EMBL/GenBank/DDBJ databases">
        <title>Genome sequencing of Paracoccus sp. SC2-6.</title>
        <authorList>
            <person name="Heo J."/>
            <person name="Kim S.-J."/>
            <person name="Kwon S.-W."/>
        </authorList>
    </citation>
    <scope>NUCLEOTIDE SEQUENCE [LARGE SCALE GENOMIC DNA]</scope>
    <source>
        <strain evidence="7">SC2-6</strain>
    </source>
</reference>
<proteinExistence type="inferred from homology"/>
<dbReference type="AlphaFoldDB" id="A0A344PKR7"/>
<dbReference type="SUPFAM" id="SSF53850">
    <property type="entry name" value="Periplasmic binding protein-like II"/>
    <property type="match status" value="1"/>
</dbReference>
<dbReference type="CDD" id="cd08511">
    <property type="entry name" value="PBP2_NikA_DppA_OppA_like_5"/>
    <property type="match status" value="1"/>
</dbReference>